<comment type="caution">
    <text evidence="2">The sequence shown here is derived from an EMBL/GenBank/DDBJ whole genome shotgun (WGS) entry which is preliminary data.</text>
</comment>
<dbReference type="PROSITE" id="PS50181">
    <property type="entry name" value="FBOX"/>
    <property type="match status" value="1"/>
</dbReference>
<dbReference type="Proteomes" id="UP000483820">
    <property type="component" value="Chromosome V"/>
</dbReference>
<dbReference type="EMBL" id="WUAV01000005">
    <property type="protein sequence ID" value="KAF1754721.1"/>
    <property type="molecule type" value="Genomic_DNA"/>
</dbReference>
<dbReference type="RefSeq" id="XP_053583074.1">
    <property type="nucleotide sequence ID" value="XM_053734161.1"/>
</dbReference>
<sequence>MTTLFPLLRLPRLALIPVFQQMESIDVIAFSLLSKKAKNLSKIFRKLSTRSVHLIVESNHLDVSVHFEWWKEEGLKFYFNTENVPQLVNAMFQKRTFTHENSGLSPSQWLERVLDVTNCESIGHLDLKGSPHLDVYNLFASIQNIRKLYIFQDCDNIFAKKALEIVSPVTREIILFKIPFETREEFQTFLKSNLNYLNIHTSTFPTFKFFLEDLMITNALKLNLNDGKLNLKEINQFFKNWMEKKCDSRLEHLLVCTFEEVDEKNLLEGLKTLYFPRDRKRAFHYSKPMDSSSASFSGGYDIRRTDRKNATITFGEVWGETFINFYAWP</sequence>
<dbReference type="CTD" id="78777190"/>
<dbReference type="InterPro" id="IPR053222">
    <property type="entry name" value="Zygotic_Embryogenesis-Asso"/>
</dbReference>
<dbReference type="InterPro" id="IPR001810">
    <property type="entry name" value="F-box_dom"/>
</dbReference>
<gene>
    <name evidence="2" type="ORF">GCK72_021285</name>
</gene>
<name>A0A6A5GJC7_CAERE</name>
<evidence type="ECO:0000313" key="3">
    <source>
        <dbReference type="Proteomes" id="UP000483820"/>
    </source>
</evidence>
<dbReference type="PANTHER" id="PTHR22899">
    <property type="entry name" value="CYCLIN-RELATED F-BOX FAMILY"/>
    <property type="match status" value="1"/>
</dbReference>
<dbReference type="Pfam" id="PF00646">
    <property type="entry name" value="F-box"/>
    <property type="match status" value="1"/>
</dbReference>
<reference evidence="2 3" key="1">
    <citation type="submission" date="2019-12" db="EMBL/GenBank/DDBJ databases">
        <title>Chromosome-level assembly of the Caenorhabditis remanei genome.</title>
        <authorList>
            <person name="Teterina A.A."/>
            <person name="Willis J.H."/>
            <person name="Phillips P.C."/>
        </authorList>
    </citation>
    <scope>NUCLEOTIDE SEQUENCE [LARGE SCALE GENOMIC DNA]</scope>
    <source>
        <strain evidence="2 3">PX506</strain>
        <tissue evidence="2">Whole organism</tissue>
    </source>
</reference>
<dbReference type="PANTHER" id="PTHR22899:SF0">
    <property type="entry name" value="F-BOX ASSOCIATED DOMAIN-CONTAINING PROTEIN-RELATED"/>
    <property type="match status" value="1"/>
</dbReference>
<dbReference type="Pfam" id="PF07735">
    <property type="entry name" value="FBA_2"/>
    <property type="match status" value="1"/>
</dbReference>
<proteinExistence type="predicted"/>
<organism evidence="2 3">
    <name type="scientific">Caenorhabditis remanei</name>
    <name type="common">Caenorhabditis vulgaris</name>
    <dbReference type="NCBI Taxonomy" id="31234"/>
    <lineage>
        <taxon>Eukaryota</taxon>
        <taxon>Metazoa</taxon>
        <taxon>Ecdysozoa</taxon>
        <taxon>Nematoda</taxon>
        <taxon>Chromadorea</taxon>
        <taxon>Rhabditida</taxon>
        <taxon>Rhabditina</taxon>
        <taxon>Rhabditomorpha</taxon>
        <taxon>Rhabditoidea</taxon>
        <taxon>Rhabditidae</taxon>
        <taxon>Peloderinae</taxon>
        <taxon>Caenorhabditis</taxon>
    </lineage>
</organism>
<protein>
    <recommendedName>
        <fullName evidence="1">F-box domain-containing protein</fullName>
    </recommendedName>
</protein>
<accession>A0A6A5GJC7</accession>
<dbReference type="AlphaFoldDB" id="A0A6A5GJC7"/>
<dbReference type="GeneID" id="78777190"/>
<evidence type="ECO:0000313" key="2">
    <source>
        <dbReference type="EMBL" id="KAF1754721.1"/>
    </source>
</evidence>
<feature type="domain" description="F-box" evidence="1">
    <location>
        <begin position="4"/>
        <end position="40"/>
    </location>
</feature>
<evidence type="ECO:0000259" key="1">
    <source>
        <dbReference type="PROSITE" id="PS50181"/>
    </source>
</evidence>
<dbReference type="KEGG" id="crq:GCK72_021285"/>
<dbReference type="InterPro" id="IPR012885">
    <property type="entry name" value="F-box_Sdz-33"/>
</dbReference>